<keyword evidence="4 5" id="KW-0472">Membrane</keyword>
<evidence type="ECO:0000256" key="2">
    <source>
        <dbReference type="ARBA" id="ARBA00022692"/>
    </source>
</evidence>
<dbReference type="SUPFAM" id="SSF103473">
    <property type="entry name" value="MFS general substrate transporter"/>
    <property type="match status" value="1"/>
</dbReference>
<feature type="transmembrane region" description="Helical" evidence="5">
    <location>
        <begin position="122"/>
        <end position="143"/>
    </location>
</feature>
<feature type="transmembrane region" description="Helical" evidence="5">
    <location>
        <begin position="186"/>
        <end position="205"/>
    </location>
</feature>
<dbReference type="PROSITE" id="PS00216">
    <property type="entry name" value="SUGAR_TRANSPORT_1"/>
    <property type="match status" value="1"/>
</dbReference>
<dbReference type="GO" id="GO:0046943">
    <property type="term" value="F:carboxylic acid transmembrane transporter activity"/>
    <property type="evidence" value="ECO:0007669"/>
    <property type="project" value="TreeGrafter"/>
</dbReference>
<feature type="transmembrane region" description="Helical" evidence="5">
    <location>
        <begin position="155"/>
        <end position="180"/>
    </location>
</feature>
<sequence length="445" mass="45562">MSSTPGEPGTSPVDPRDTLAGAPMTWQQWVAVGMCVLLNALDGFDVLSISFAAPGIAREWGVDRAALGVVLSMELIGMMAGSVLLGQVADRLGRRPTVIGCLAIMALGMVSTTQVHSIEALAATRLFTGLGIGGMLAVINALAAEFASARTRGAAVAVMAAGYPIGGIAGGSIASALLVHGDWRDVFWLGAGMTALFLPLVPLFVPEPVSALLQRRRPDTLARVNRSLSALGHAPVAALPPADPVVRQSSLAELFRHGMARTTLLLTVIYFSQLLTFYFILKWSPKVVADMGFAASAAGGVLVWANVGGLVGSLLYSVLAVRIPMRSLLGGFMVASAAAVALFGRAPADLTLLALAAAAVQFCANGVIVGLYGLVADSFPAANRAGGTGFVIGLGRGGAALSPMLGGYLFKAGFTLPSVAVVMAGGSLVALLALLALPRRPVEVH</sequence>
<dbReference type="EMBL" id="JACLAX010000001">
    <property type="protein sequence ID" value="MBC2667596.1"/>
    <property type="molecule type" value="Genomic_DNA"/>
</dbReference>
<dbReference type="InterPro" id="IPR011701">
    <property type="entry name" value="MFS"/>
</dbReference>
<feature type="transmembrane region" description="Helical" evidence="5">
    <location>
        <begin position="416"/>
        <end position="437"/>
    </location>
</feature>
<feature type="domain" description="Major facilitator superfamily (MFS) profile" evidence="6">
    <location>
        <begin position="31"/>
        <end position="442"/>
    </location>
</feature>
<dbReference type="AlphaFoldDB" id="A0A7X1FV79"/>
<dbReference type="Pfam" id="PF07690">
    <property type="entry name" value="MFS_1"/>
    <property type="match status" value="1"/>
</dbReference>
<dbReference type="Gene3D" id="1.20.1250.20">
    <property type="entry name" value="MFS general substrate transporter like domains"/>
    <property type="match status" value="1"/>
</dbReference>
<organism evidence="7 8">
    <name type="scientific">Novosphingobium piscinae</name>
    <dbReference type="NCBI Taxonomy" id="1507448"/>
    <lineage>
        <taxon>Bacteria</taxon>
        <taxon>Pseudomonadati</taxon>
        <taxon>Pseudomonadota</taxon>
        <taxon>Alphaproteobacteria</taxon>
        <taxon>Sphingomonadales</taxon>
        <taxon>Sphingomonadaceae</taxon>
        <taxon>Novosphingobium</taxon>
    </lineage>
</organism>
<evidence type="ECO:0000256" key="5">
    <source>
        <dbReference type="SAM" id="Phobius"/>
    </source>
</evidence>
<feature type="transmembrane region" description="Helical" evidence="5">
    <location>
        <begin position="387"/>
        <end position="410"/>
    </location>
</feature>
<proteinExistence type="predicted"/>
<feature type="transmembrane region" description="Helical" evidence="5">
    <location>
        <begin position="97"/>
        <end position="116"/>
    </location>
</feature>
<evidence type="ECO:0000256" key="4">
    <source>
        <dbReference type="ARBA" id="ARBA00023136"/>
    </source>
</evidence>
<feature type="transmembrane region" description="Helical" evidence="5">
    <location>
        <begin position="263"/>
        <end position="281"/>
    </location>
</feature>
<feature type="transmembrane region" description="Helical" evidence="5">
    <location>
        <begin position="293"/>
        <end position="316"/>
    </location>
</feature>
<protein>
    <submittedName>
        <fullName evidence="7">MFS transporter</fullName>
    </submittedName>
</protein>
<dbReference type="InterPro" id="IPR036259">
    <property type="entry name" value="MFS_trans_sf"/>
</dbReference>
<reference evidence="7 8" key="1">
    <citation type="submission" date="2020-08" db="EMBL/GenBank/DDBJ databases">
        <title>The genome sequence of type strain Novosphingobium piscinae KCTC 42194.</title>
        <authorList>
            <person name="Liu Y."/>
        </authorList>
    </citation>
    <scope>NUCLEOTIDE SEQUENCE [LARGE SCALE GENOMIC DNA]</scope>
    <source>
        <strain evidence="7 8">KCTC 42194</strain>
    </source>
</reference>
<feature type="transmembrane region" description="Helical" evidence="5">
    <location>
        <begin position="65"/>
        <end position="85"/>
    </location>
</feature>
<comment type="caution">
    <text evidence="7">The sequence shown here is derived from an EMBL/GenBank/DDBJ whole genome shotgun (WGS) entry which is preliminary data.</text>
</comment>
<dbReference type="PROSITE" id="PS00217">
    <property type="entry name" value="SUGAR_TRANSPORT_2"/>
    <property type="match status" value="1"/>
</dbReference>
<evidence type="ECO:0000259" key="6">
    <source>
        <dbReference type="PROSITE" id="PS50850"/>
    </source>
</evidence>
<evidence type="ECO:0000256" key="3">
    <source>
        <dbReference type="ARBA" id="ARBA00022989"/>
    </source>
</evidence>
<dbReference type="InterPro" id="IPR020846">
    <property type="entry name" value="MFS_dom"/>
</dbReference>
<name>A0A7X1FV79_9SPHN</name>
<dbReference type="InterPro" id="IPR005829">
    <property type="entry name" value="Sugar_transporter_CS"/>
</dbReference>
<dbReference type="PANTHER" id="PTHR23508">
    <property type="entry name" value="CARBOXYLIC ACID TRANSPORTER PROTEIN HOMOLOG"/>
    <property type="match status" value="1"/>
</dbReference>
<feature type="transmembrane region" description="Helical" evidence="5">
    <location>
        <begin position="352"/>
        <end position="375"/>
    </location>
</feature>
<keyword evidence="3 5" id="KW-1133">Transmembrane helix</keyword>
<accession>A0A7X1FV79</accession>
<evidence type="ECO:0000256" key="1">
    <source>
        <dbReference type="ARBA" id="ARBA00004141"/>
    </source>
</evidence>
<keyword evidence="8" id="KW-1185">Reference proteome</keyword>
<keyword evidence="2 5" id="KW-0812">Transmembrane</keyword>
<dbReference type="PROSITE" id="PS50850">
    <property type="entry name" value="MFS"/>
    <property type="match status" value="1"/>
</dbReference>
<evidence type="ECO:0000313" key="8">
    <source>
        <dbReference type="Proteomes" id="UP000551327"/>
    </source>
</evidence>
<feature type="transmembrane region" description="Helical" evidence="5">
    <location>
        <begin position="328"/>
        <end position="346"/>
    </location>
</feature>
<dbReference type="GO" id="GO:0005886">
    <property type="term" value="C:plasma membrane"/>
    <property type="evidence" value="ECO:0007669"/>
    <property type="project" value="TreeGrafter"/>
</dbReference>
<dbReference type="RefSeq" id="WP_185677488.1">
    <property type="nucleotide sequence ID" value="NZ_JACLAX010000001.1"/>
</dbReference>
<comment type="subcellular location">
    <subcellularLocation>
        <location evidence="1">Membrane</location>
        <topology evidence="1">Multi-pass membrane protein</topology>
    </subcellularLocation>
</comment>
<dbReference type="PANTHER" id="PTHR23508:SF10">
    <property type="entry name" value="CARBOXYLIC ACID TRANSPORTER PROTEIN HOMOLOG"/>
    <property type="match status" value="1"/>
</dbReference>
<dbReference type="Proteomes" id="UP000551327">
    <property type="component" value="Unassembled WGS sequence"/>
</dbReference>
<gene>
    <name evidence="7" type="ORF">H7F53_00385</name>
</gene>
<evidence type="ECO:0000313" key="7">
    <source>
        <dbReference type="EMBL" id="MBC2667596.1"/>
    </source>
</evidence>